<dbReference type="OrthoDB" id="47476at2"/>
<dbReference type="GO" id="GO:0022625">
    <property type="term" value="C:cytosolic large ribosomal subunit"/>
    <property type="evidence" value="ECO:0007669"/>
    <property type="project" value="TreeGrafter"/>
</dbReference>
<dbReference type="InterPro" id="IPR018265">
    <property type="entry name" value="Ribosomal_bL35_CS"/>
</dbReference>
<evidence type="ECO:0000256" key="7">
    <source>
        <dbReference type="SAM" id="MobiDB-lite"/>
    </source>
</evidence>
<keyword evidence="3 5" id="KW-0687">Ribonucleoprotein</keyword>
<keyword evidence="2 5" id="KW-0689">Ribosomal protein</keyword>
<dbReference type="PROSITE" id="PS00936">
    <property type="entry name" value="RIBOSOMAL_L35"/>
    <property type="match status" value="1"/>
</dbReference>
<evidence type="ECO:0000256" key="2">
    <source>
        <dbReference type="ARBA" id="ARBA00022980"/>
    </source>
</evidence>
<evidence type="ECO:0000256" key="4">
    <source>
        <dbReference type="ARBA" id="ARBA00071664"/>
    </source>
</evidence>
<organism evidence="8 9">
    <name type="scientific">Reinekea forsetii</name>
    <dbReference type="NCBI Taxonomy" id="1336806"/>
    <lineage>
        <taxon>Bacteria</taxon>
        <taxon>Pseudomonadati</taxon>
        <taxon>Pseudomonadota</taxon>
        <taxon>Gammaproteobacteria</taxon>
        <taxon>Oceanospirillales</taxon>
        <taxon>Saccharospirillaceae</taxon>
        <taxon>Reinekea</taxon>
    </lineage>
</organism>
<evidence type="ECO:0000256" key="5">
    <source>
        <dbReference type="HAMAP-Rule" id="MF_00514"/>
    </source>
</evidence>
<evidence type="ECO:0000256" key="6">
    <source>
        <dbReference type="RuleBase" id="RU000568"/>
    </source>
</evidence>
<dbReference type="HAMAP" id="MF_00514">
    <property type="entry name" value="Ribosomal_bL35"/>
    <property type="match status" value="1"/>
</dbReference>
<dbReference type="Pfam" id="PF01632">
    <property type="entry name" value="Ribosomal_L35p"/>
    <property type="match status" value="1"/>
</dbReference>
<accession>A0A2K8KXC5</accession>
<comment type="similarity">
    <text evidence="1 5 6">Belongs to the bacterial ribosomal protein bL35 family.</text>
</comment>
<evidence type="ECO:0000256" key="3">
    <source>
        <dbReference type="ARBA" id="ARBA00023274"/>
    </source>
</evidence>
<evidence type="ECO:0000313" key="8">
    <source>
        <dbReference type="EMBL" id="ATX77694.1"/>
    </source>
</evidence>
<evidence type="ECO:0000256" key="1">
    <source>
        <dbReference type="ARBA" id="ARBA00006598"/>
    </source>
</evidence>
<dbReference type="GO" id="GO:0003735">
    <property type="term" value="F:structural constituent of ribosome"/>
    <property type="evidence" value="ECO:0007669"/>
    <property type="project" value="InterPro"/>
</dbReference>
<dbReference type="SUPFAM" id="SSF143034">
    <property type="entry name" value="L35p-like"/>
    <property type="match status" value="1"/>
</dbReference>
<gene>
    <name evidence="5" type="primary">rpmI</name>
    <name evidence="8" type="ORF">REIFOR_02569</name>
</gene>
<dbReference type="Proteomes" id="UP000229757">
    <property type="component" value="Chromosome"/>
</dbReference>
<dbReference type="KEGG" id="rfo:REIFOR_02569"/>
<reference evidence="8 9" key="1">
    <citation type="journal article" date="2017" name="Environ. Microbiol.">
        <title>Genomic and physiological analyses of 'Reinekea forsetii' reveal a versatile opportunistic lifestyle during spring algae blooms.</title>
        <authorList>
            <person name="Avci B."/>
            <person name="Hahnke R.L."/>
            <person name="Chafee M."/>
            <person name="Fischer T."/>
            <person name="Gruber-Vodicka H."/>
            <person name="Tegetmeyer H.E."/>
            <person name="Harder J."/>
            <person name="Fuchs B.M."/>
            <person name="Amann R.I."/>
            <person name="Teeling H."/>
        </authorList>
    </citation>
    <scope>NUCLEOTIDE SEQUENCE [LARGE SCALE GENOMIC DNA]</scope>
    <source>
        <strain evidence="8 9">Hel1_31_D35</strain>
    </source>
</reference>
<dbReference type="PRINTS" id="PR00064">
    <property type="entry name" value="RIBOSOMALL35"/>
</dbReference>
<dbReference type="InterPro" id="IPR037229">
    <property type="entry name" value="Ribosomal_bL35_sf"/>
</dbReference>
<dbReference type="Gene3D" id="4.10.410.60">
    <property type="match status" value="1"/>
</dbReference>
<keyword evidence="9" id="KW-1185">Reference proteome</keyword>
<evidence type="ECO:0000313" key="9">
    <source>
        <dbReference type="Proteomes" id="UP000229757"/>
    </source>
</evidence>
<dbReference type="AlphaFoldDB" id="A0A2K8KXC5"/>
<feature type="region of interest" description="Disordered" evidence="7">
    <location>
        <begin position="1"/>
        <end position="22"/>
    </location>
</feature>
<dbReference type="FunFam" id="4.10.410.60:FF:000001">
    <property type="entry name" value="50S ribosomal protein L35"/>
    <property type="match status" value="1"/>
</dbReference>
<dbReference type="EMBL" id="CP011797">
    <property type="protein sequence ID" value="ATX77694.1"/>
    <property type="molecule type" value="Genomic_DNA"/>
</dbReference>
<dbReference type="NCBIfam" id="TIGR00001">
    <property type="entry name" value="rpmI_bact"/>
    <property type="match status" value="1"/>
</dbReference>
<dbReference type="PANTHER" id="PTHR33343:SF1">
    <property type="entry name" value="LARGE RIBOSOMAL SUBUNIT PROTEIN BL35M"/>
    <property type="match status" value="1"/>
</dbReference>
<sequence length="64" mass="7445">MPKMKSNSGAKKRFKRTANGFKHRQSFRSHILTKKSSKRIRQLRGMLQVSAADKALVKRMLPYI</sequence>
<dbReference type="RefSeq" id="WP_100257935.1">
    <property type="nucleotide sequence ID" value="NZ_CP011797.1"/>
</dbReference>
<proteinExistence type="inferred from homology"/>
<name>A0A2K8KXC5_9GAMM</name>
<feature type="compositionally biased region" description="Basic residues" evidence="7">
    <location>
        <begin position="10"/>
        <end position="22"/>
    </location>
</feature>
<dbReference type="InterPro" id="IPR021137">
    <property type="entry name" value="Ribosomal_bL35-like"/>
</dbReference>
<dbReference type="PANTHER" id="PTHR33343">
    <property type="entry name" value="54S RIBOSOMAL PROTEIN BL35M"/>
    <property type="match status" value="1"/>
</dbReference>
<dbReference type="InterPro" id="IPR001706">
    <property type="entry name" value="Ribosomal_bL35"/>
</dbReference>
<protein>
    <recommendedName>
        <fullName evidence="4 5">Large ribosomal subunit protein bL35</fullName>
    </recommendedName>
</protein>
<dbReference type="GO" id="GO:0006412">
    <property type="term" value="P:translation"/>
    <property type="evidence" value="ECO:0007669"/>
    <property type="project" value="UniProtKB-UniRule"/>
</dbReference>